<protein>
    <submittedName>
        <fullName evidence="1">Uncharacterized protein</fullName>
    </submittedName>
</protein>
<dbReference type="EMBL" id="ML769560">
    <property type="protein sequence ID" value="KAE9393951.1"/>
    <property type="molecule type" value="Genomic_DNA"/>
</dbReference>
<evidence type="ECO:0000313" key="2">
    <source>
        <dbReference type="Proteomes" id="UP000799118"/>
    </source>
</evidence>
<dbReference type="AlphaFoldDB" id="A0A6A4H7B1"/>
<sequence>MDWLKVWLPRETASTKNPVQSGIIGAFTDNLTHACKLYQMGIPVWLVRTNKDLVATCIDSAVKPLDCVGIQLPQRFTPPFIDISPAVPPHLVIYIGVPAMFRCYAAMGHYVQSFLLLNVLVVLSSSELVISSSQLVAQPHPKFKPAVGPAWIPQELRDLDSCSAQPVPLPLSKRQKLTDSSTIQTQSACNKFMEIQLTFIPSPLHCWDIAHEHLKKLWPFLKQPKLDCIVPDISMFFDTEQKL</sequence>
<reference evidence="1" key="1">
    <citation type="journal article" date="2019" name="Environ. Microbiol.">
        <title>Fungal ecological strategies reflected in gene transcription - a case study of two litter decomposers.</title>
        <authorList>
            <person name="Barbi F."/>
            <person name="Kohler A."/>
            <person name="Barry K."/>
            <person name="Baskaran P."/>
            <person name="Daum C."/>
            <person name="Fauchery L."/>
            <person name="Ihrmark K."/>
            <person name="Kuo A."/>
            <person name="LaButti K."/>
            <person name="Lipzen A."/>
            <person name="Morin E."/>
            <person name="Grigoriev I.V."/>
            <person name="Henrissat B."/>
            <person name="Lindahl B."/>
            <person name="Martin F."/>
        </authorList>
    </citation>
    <scope>NUCLEOTIDE SEQUENCE</scope>
    <source>
        <strain evidence="1">JB14</strain>
    </source>
</reference>
<name>A0A6A4H7B1_9AGAR</name>
<keyword evidence="2" id="KW-1185">Reference proteome</keyword>
<evidence type="ECO:0000313" key="1">
    <source>
        <dbReference type="EMBL" id="KAE9393951.1"/>
    </source>
</evidence>
<proteinExistence type="predicted"/>
<accession>A0A6A4H7B1</accession>
<organism evidence="1 2">
    <name type="scientific">Gymnopus androsaceus JB14</name>
    <dbReference type="NCBI Taxonomy" id="1447944"/>
    <lineage>
        <taxon>Eukaryota</taxon>
        <taxon>Fungi</taxon>
        <taxon>Dikarya</taxon>
        <taxon>Basidiomycota</taxon>
        <taxon>Agaricomycotina</taxon>
        <taxon>Agaricomycetes</taxon>
        <taxon>Agaricomycetidae</taxon>
        <taxon>Agaricales</taxon>
        <taxon>Marasmiineae</taxon>
        <taxon>Omphalotaceae</taxon>
        <taxon>Gymnopus</taxon>
    </lineage>
</organism>
<gene>
    <name evidence="1" type="ORF">BT96DRAFT_998952</name>
</gene>
<dbReference type="OrthoDB" id="2634326at2759"/>
<dbReference type="Proteomes" id="UP000799118">
    <property type="component" value="Unassembled WGS sequence"/>
</dbReference>